<name>A0A5N5G131_9ROSA</name>
<evidence type="ECO:0000313" key="5">
    <source>
        <dbReference type="EMBL" id="KAB2607102.1"/>
    </source>
</evidence>
<dbReference type="OrthoDB" id="1749055at2759"/>
<keyword evidence="6" id="KW-1185">Reference proteome</keyword>
<dbReference type="AlphaFoldDB" id="A0A5N5G131"/>
<reference evidence="5 6" key="3">
    <citation type="submission" date="2019-11" db="EMBL/GenBank/DDBJ databases">
        <title>A de novo genome assembly of a pear dwarfing rootstock.</title>
        <authorList>
            <person name="Wang F."/>
            <person name="Wang J."/>
            <person name="Li S."/>
            <person name="Zhang Y."/>
            <person name="Fang M."/>
            <person name="Ma L."/>
            <person name="Zhao Y."/>
            <person name="Jiang S."/>
        </authorList>
    </citation>
    <scope>NUCLEOTIDE SEQUENCE [LARGE SCALE GENOMIC DNA]</scope>
    <source>
        <strain evidence="5">S2</strain>
        <tissue evidence="5">Leaf</tissue>
    </source>
</reference>
<dbReference type="InterPro" id="IPR029044">
    <property type="entry name" value="Nucleotide-diphossugar_trans"/>
</dbReference>
<dbReference type="Proteomes" id="UP000327157">
    <property type="component" value="Chromosome 11"/>
</dbReference>
<evidence type="ECO:0000256" key="2">
    <source>
        <dbReference type="ARBA" id="ARBA00022679"/>
    </source>
</evidence>
<accession>A0A5N5G131</accession>
<reference evidence="5 6" key="1">
    <citation type="submission" date="2019-09" db="EMBL/GenBank/DDBJ databases">
        <authorList>
            <person name="Ou C."/>
        </authorList>
    </citation>
    <scope>NUCLEOTIDE SEQUENCE [LARGE SCALE GENOMIC DNA]</scope>
    <source>
        <strain evidence="5">S2</strain>
        <tissue evidence="5">Leaf</tissue>
    </source>
</reference>
<keyword evidence="2" id="KW-0808">Transferase</keyword>
<dbReference type="EC" id="2.4.1.-" evidence="4"/>
<dbReference type="CDD" id="cd02537">
    <property type="entry name" value="GT8_Glycogenin"/>
    <property type="match status" value="1"/>
</dbReference>
<proteinExistence type="inferred from homology"/>
<evidence type="ECO:0000256" key="3">
    <source>
        <dbReference type="ARBA" id="ARBA00023211"/>
    </source>
</evidence>
<evidence type="ECO:0000313" key="6">
    <source>
        <dbReference type="Proteomes" id="UP000327157"/>
    </source>
</evidence>
<comment type="similarity">
    <text evidence="4">Belongs to the glycosyltransferase 8 family.</text>
</comment>
<organism evidence="5 6">
    <name type="scientific">Pyrus ussuriensis x Pyrus communis</name>
    <dbReference type="NCBI Taxonomy" id="2448454"/>
    <lineage>
        <taxon>Eukaryota</taxon>
        <taxon>Viridiplantae</taxon>
        <taxon>Streptophyta</taxon>
        <taxon>Embryophyta</taxon>
        <taxon>Tracheophyta</taxon>
        <taxon>Spermatophyta</taxon>
        <taxon>Magnoliopsida</taxon>
        <taxon>eudicotyledons</taxon>
        <taxon>Gunneridae</taxon>
        <taxon>Pentapetalae</taxon>
        <taxon>rosids</taxon>
        <taxon>fabids</taxon>
        <taxon>Rosales</taxon>
        <taxon>Rosaceae</taxon>
        <taxon>Amygdaloideae</taxon>
        <taxon>Maleae</taxon>
        <taxon>Pyrus</taxon>
    </lineage>
</organism>
<dbReference type="InterPro" id="IPR050587">
    <property type="entry name" value="GNT1/Glycosyltrans_8"/>
</dbReference>
<dbReference type="GO" id="GO:0016757">
    <property type="term" value="F:glycosyltransferase activity"/>
    <property type="evidence" value="ECO:0007669"/>
    <property type="project" value="UniProtKB-KW"/>
</dbReference>
<dbReference type="Gene3D" id="3.90.550.10">
    <property type="entry name" value="Spore Coat Polysaccharide Biosynthesis Protein SpsA, Chain A"/>
    <property type="match status" value="1"/>
</dbReference>
<evidence type="ECO:0000256" key="4">
    <source>
        <dbReference type="RuleBase" id="RU362027"/>
    </source>
</evidence>
<evidence type="ECO:0000256" key="1">
    <source>
        <dbReference type="ARBA" id="ARBA00022676"/>
    </source>
</evidence>
<gene>
    <name evidence="5" type="ORF">D8674_006819</name>
</gene>
<protein>
    <recommendedName>
        <fullName evidence="4">Hexosyltransferase</fullName>
        <ecNumber evidence="4">2.4.1.-</ecNumber>
    </recommendedName>
</protein>
<sequence length="314" mass="36614">MCCVIRKAQGRRAYVTMLAGDYDEALIGAVGLVKGLKKVTSQYPLVVAVLPDVSEKDRKLLASHGCIVKEIEPVIMASYVTDYSKLRIWELEEYDKMIYLDVFVQVFENIDHMFDYPDSYFYATLDCFCESWSHSPQHKIGYCQQWPNMDQMDPTLGPKPPLYFNADMFVFEPSWVTYRDLVKTLQTSRTTAFAEQDLLNVFFKDKLVALAPHYNLLLPMLWRHPEAVELDRVKVVNYCANGSKPWTYTGKEENMEREDVKMLVNKWEEIYSDDSLDYKETLTSADGVFRDWRCRIHLRPICCLIIRASWEALL</sequence>
<dbReference type="EMBL" id="SMOL01000559">
    <property type="protein sequence ID" value="KAB2607102.1"/>
    <property type="molecule type" value="Genomic_DNA"/>
</dbReference>
<reference evidence="6" key="2">
    <citation type="submission" date="2019-10" db="EMBL/GenBank/DDBJ databases">
        <title>A de novo genome assembly of a pear dwarfing rootstock.</title>
        <authorList>
            <person name="Wang F."/>
            <person name="Wang J."/>
            <person name="Li S."/>
            <person name="Zhang Y."/>
            <person name="Fang M."/>
            <person name="Ma L."/>
            <person name="Zhao Y."/>
            <person name="Jiang S."/>
        </authorList>
    </citation>
    <scope>NUCLEOTIDE SEQUENCE [LARGE SCALE GENOMIC DNA]</scope>
</reference>
<dbReference type="Pfam" id="PF01501">
    <property type="entry name" value="Glyco_transf_8"/>
    <property type="match status" value="1"/>
</dbReference>
<dbReference type="SUPFAM" id="SSF53448">
    <property type="entry name" value="Nucleotide-diphospho-sugar transferases"/>
    <property type="match status" value="1"/>
</dbReference>
<comment type="caution">
    <text evidence="5">The sequence shown here is derived from an EMBL/GenBank/DDBJ whole genome shotgun (WGS) entry which is preliminary data.</text>
</comment>
<dbReference type="InterPro" id="IPR002495">
    <property type="entry name" value="Glyco_trans_8"/>
</dbReference>
<keyword evidence="1" id="KW-0328">Glycosyltransferase</keyword>
<keyword evidence="3" id="KW-0464">Manganese</keyword>
<dbReference type="PANTHER" id="PTHR11183">
    <property type="entry name" value="GLYCOGENIN SUBFAMILY MEMBER"/>
    <property type="match status" value="1"/>
</dbReference>